<feature type="transmembrane region" description="Helical" evidence="11">
    <location>
        <begin position="269"/>
        <end position="289"/>
    </location>
</feature>
<proteinExistence type="predicted"/>
<dbReference type="eggNOG" id="COG1674">
    <property type="taxonomic scope" value="Bacteria"/>
</dbReference>
<evidence type="ECO:0000256" key="1">
    <source>
        <dbReference type="ARBA" id="ARBA00004651"/>
    </source>
</evidence>
<keyword evidence="10" id="KW-0175">Coiled coil</keyword>
<dbReference type="PROSITE" id="PS50901">
    <property type="entry name" value="FTSK"/>
    <property type="match status" value="2"/>
</dbReference>
<evidence type="ECO:0000256" key="10">
    <source>
        <dbReference type="SAM" id="Coils"/>
    </source>
</evidence>
<feature type="transmembrane region" description="Helical" evidence="11">
    <location>
        <begin position="243"/>
        <end position="263"/>
    </location>
</feature>
<organism evidence="13 14">
    <name type="scientific">Lysinibacillus odysseyi 34hs-1 = NBRC 100172</name>
    <dbReference type="NCBI Taxonomy" id="1220589"/>
    <lineage>
        <taxon>Bacteria</taxon>
        <taxon>Bacillati</taxon>
        <taxon>Bacillota</taxon>
        <taxon>Bacilli</taxon>
        <taxon>Bacillales</taxon>
        <taxon>Bacillaceae</taxon>
        <taxon>Lysinibacillus</taxon>
    </lineage>
</organism>
<dbReference type="Pfam" id="PF12538">
    <property type="entry name" value="FtsK_SpoIIIE_N"/>
    <property type="match status" value="1"/>
</dbReference>
<evidence type="ECO:0000256" key="11">
    <source>
        <dbReference type="SAM" id="Phobius"/>
    </source>
</evidence>
<feature type="domain" description="FtsK" evidence="12">
    <location>
        <begin position="990"/>
        <end position="1174"/>
    </location>
</feature>
<evidence type="ECO:0000313" key="14">
    <source>
        <dbReference type="Proteomes" id="UP000030437"/>
    </source>
</evidence>
<feature type="coiled-coil region" evidence="10">
    <location>
        <begin position="380"/>
        <end position="407"/>
    </location>
</feature>
<dbReference type="GO" id="GO:0005886">
    <property type="term" value="C:plasma membrane"/>
    <property type="evidence" value="ECO:0007669"/>
    <property type="project" value="UniProtKB-SubCell"/>
</dbReference>
<keyword evidence="6 9" id="KW-0067">ATP-binding</keyword>
<sequence length="1492" mass="170777">MSAFLFFYENNYQIIQLNRKQMEAFTIGNEIDRTVTIRQFPFTNGFLSITEDAVGYKVRQDGQILGNLEANRPFELVDGSRSLTILHLRSDGETSDYFVGEKEEIVVSDFLETADIFKTEAHFNGKKQLHFSFFKYEEEWRIAPGDSDVYVNGKKIGGKRKIEVGDWIFTPCMLLRFIEEDVLQVIGYEQYETALPPIKVPLSEMKKKYPIYRRTPRMLYEMPKEKVSLSFPAQESELSNRGLWLIILPPLVMLIVMGVVAIIQPRGIFIIVSMVMFIMTMITSSVQYFKDRKRHKEREEKRVRVYRKYLEDKREELQSLADQQKFAVEFHFPAFERMKYLTAGISDRIWERSITSRDFLHFRLGTGSIPASYSVTLNSNDMANRELDDLIEKSQQLEKLYKEVKDVPIVVDFSVGPVGLIGKERVVKDEIHQLIGQLAFFHSYHDIRFVFIFEEKDYEEFEWMKWLPHFVLPNRHARGFIYNETTRDQLLTSIYEMIRERDVMEKEDNLIFTPQIVFIVTNPALIADHVIMEYLEGEYANLGISVMFAADAKESLSDNIHTLVRYISDTEGDILLRNQRTVNIPFKLDAHSRKGNEEFARMLRTLHHQVGMTNSIPASVTFLEMMNASQVEELPIYENWISNESAKSLAVPIGLKGKDDYVYLNLHEKAHGPHGLLAGTTGSGKSEFLQTYILSLAVHFHPHEVAFLLIDYKGGGMAKPFKKLPHLLGTITNIESSVNFTNRALASIRSELKQRQRLFDQYSVSHIDDYTTLYKQQIATEPLPHLFLISDEFAELKNEEPEFIRELVSAARIGRSLGVHLILATQKPGGIIDDQIWSNSRFKVALKVQDANDSKEILKNADAAAITVTGRGYLQVGNNEVYELFQSAWSGAPYLTEHAEGENEIALVTDLGLIPLSNVSANEPGRKTRTTEIDAIVEQIAIHHEEHNIEMLKSPWLPPLAERIPGTGYPSPSPELIPLAVMDEPEKQSQAPYFYRLMDDGNIGIFGAVGYGKSYTALTILLGIAQHYTPEEVHYYLLDFGNGSLLPLRQLPHVADFFTMEDTRKIEKLMSFLREEIKRRKQLLQDYEVSNIKLYNRISEERLPVLFIVIENFDFVKEEMQDIEQFFNQFVRDGQSLGIYMIFTATRISTVRQAMMNNLKTKVVHYLFDQSEAYTVLGKTTLKPEPIPGRAIIKTDEAVFAQVLLPVDGATDFDVLEGIKERVQLMKERHKDAVLPAPIPMLPAQLTLEGFKGYIQQTGNSRMLFPIGLEEEFVQPVSVNLQSNRHCLILGQAQKGKTNILKNMVRTALEYGIEDIAVHDSVEGALANIADSEAVAILEMKEQIADWLTTAEGKLADREKQYMAMNAMERASHSFEPILFIIDDYPRFLAKLDNSLQDRISKLMKNYSHLGFSMIVAGNSSEVTKGYDALTGEIKQIRQAILLVKKSEQTLFTLPYDRKEEDVITGFGYYVLNGNAVKIQIPLCEIERRIYT</sequence>
<dbReference type="Proteomes" id="UP000030437">
    <property type="component" value="Unassembled WGS sequence"/>
</dbReference>
<dbReference type="InterPro" id="IPR002543">
    <property type="entry name" value="FtsK_dom"/>
</dbReference>
<feature type="binding site" evidence="9">
    <location>
        <begin position="679"/>
        <end position="686"/>
    </location>
    <ligand>
        <name>ATP</name>
        <dbReference type="ChEBI" id="CHEBI:30616"/>
    </ligand>
</feature>
<keyword evidence="3 11" id="KW-0812">Transmembrane</keyword>
<dbReference type="NCBIfam" id="TIGR03928">
    <property type="entry name" value="T7_EssCb_Firm"/>
    <property type="match status" value="1"/>
</dbReference>
<dbReference type="PANTHER" id="PTHR22683:SF1">
    <property type="entry name" value="TYPE VII SECRETION SYSTEM PROTEIN ESSC"/>
    <property type="match status" value="1"/>
</dbReference>
<name>A0A0A3IGT8_9BACI</name>
<evidence type="ECO:0000256" key="3">
    <source>
        <dbReference type="ARBA" id="ARBA00022692"/>
    </source>
</evidence>
<keyword evidence="13" id="KW-0132">Cell division</keyword>
<evidence type="ECO:0000256" key="8">
    <source>
        <dbReference type="ARBA" id="ARBA00023136"/>
    </source>
</evidence>
<feature type="binding site" evidence="9">
    <location>
        <begin position="1007"/>
        <end position="1014"/>
    </location>
    <ligand>
        <name>ATP</name>
        <dbReference type="ChEBI" id="CHEBI:30616"/>
    </ligand>
</feature>
<dbReference type="InterPro" id="IPR027417">
    <property type="entry name" value="P-loop_NTPase"/>
</dbReference>
<dbReference type="Gene3D" id="3.40.50.300">
    <property type="entry name" value="P-loop containing nucleotide triphosphate hydrolases"/>
    <property type="match status" value="3"/>
</dbReference>
<evidence type="ECO:0000256" key="5">
    <source>
        <dbReference type="ARBA" id="ARBA00022741"/>
    </source>
</evidence>
<keyword evidence="8 11" id="KW-0472">Membrane</keyword>
<dbReference type="OrthoDB" id="9807790at2"/>
<protein>
    <submittedName>
        <fullName evidence="13">Cell division protein FtsK</fullName>
    </submittedName>
</protein>
<comment type="caution">
    <text evidence="13">The sequence shown here is derived from an EMBL/GenBank/DDBJ whole genome shotgun (WGS) entry which is preliminary data.</text>
</comment>
<dbReference type="RefSeq" id="WP_036155908.1">
    <property type="nucleotide sequence ID" value="NZ_AVCX01000004.1"/>
</dbReference>
<dbReference type="GO" id="GO:0005524">
    <property type="term" value="F:ATP binding"/>
    <property type="evidence" value="ECO:0007669"/>
    <property type="project" value="UniProtKB-UniRule"/>
</dbReference>
<evidence type="ECO:0000259" key="12">
    <source>
        <dbReference type="PROSITE" id="PS50901"/>
    </source>
</evidence>
<keyword evidence="7 11" id="KW-1133">Transmembrane helix</keyword>
<keyword evidence="4" id="KW-0677">Repeat</keyword>
<evidence type="ECO:0000256" key="2">
    <source>
        <dbReference type="ARBA" id="ARBA00022475"/>
    </source>
</evidence>
<dbReference type="GO" id="GO:0003677">
    <property type="term" value="F:DNA binding"/>
    <property type="evidence" value="ECO:0007669"/>
    <property type="project" value="InterPro"/>
</dbReference>
<gene>
    <name evidence="13" type="ORF">CD32_14705</name>
</gene>
<evidence type="ECO:0000313" key="13">
    <source>
        <dbReference type="EMBL" id="KGR83939.1"/>
    </source>
</evidence>
<feature type="coiled-coil region" evidence="10">
    <location>
        <begin position="296"/>
        <end position="323"/>
    </location>
</feature>
<reference evidence="13 14" key="1">
    <citation type="submission" date="2014-02" db="EMBL/GenBank/DDBJ databases">
        <title>Draft genome sequence of Lysinibacillus odysseyi NBRC 100172.</title>
        <authorList>
            <person name="Zhang F."/>
            <person name="Wang G."/>
            <person name="Zhang L."/>
        </authorList>
    </citation>
    <scope>NUCLEOTIDE SEQUENCE [LARGE SCALE GENOMIC DNA]</scope>
    <source>
        <strain evidence="13 14">NBRC 100172</strain>
    </source>
</reference>
<evidence type="ECO:0000256" key="4">
    <source>
        <dbReference type="ARBA" id="ARBA00022737"/>
    </source>
</evidence>
<keyword evidence="14" id="KW-1185">Reference proteome</keyword>
<dbReference type="EMBL" id="JPVP01000057">
    <property type="protein sequence ID" value="KGR83939.1"/>
    <property type="molecule type" value="Genomic_DNA"/>
</dbReference>
<dbReference type="InterPro" id="IPR023839">
    <property type="entry name" value="Firmicutes_EssC_C"/>
</dbReference>
<dbReference type="STRING" id="1220589.CD32_14705"/>
<dbReference type="SUPFAM" id="SSF52540">
    <property type="entry name" value="P-loop containing nucleoside triphosphate hydrolases"/>
    <property type="match status" value="3"/>
</dbReference>
<dbReference type="PANTHER" id="PTHR22683">
    <property type="entry name" value="SPORULATION PROTEIN RELATED"/>
    <property type="match status" value="1"/>
</dbReference>
<keyword evidence="13" id="KW-0131">Cell cycle</keyword>
<feature type="domain" description="FtsK" evidence="12">
    <location>
        <begin position="659"/>
        <end position="855"/>
    </location>
</feature>
<evidence type="ECO:0000256" key="6">
    <source>
        <dbReference type="ARBA" id="ARBA00022840"/>
    </source>
</evidence>
<keyword evidence="2" id="KW-1003">Cell membrane</keyword>
<comment type="subcellular location">
    <subcellularLocation>
        <location evidence="1">Cell membrane</location>
        <topology evidence="1">Multi-pass membrane protein</topology>
    </subcellularLocation>
</comment>
<evidence type="ECO:0000256" key="7">
    <source>
        <dbReference type="ARBA" id="ARBA00022989"/>
    </source>
</evidence>
<dbReference type="Pfam" id="PF01580">
    <property type="entry name" value="FtsK_SpoIIIE"/>
    <property type="match status" value="2"/>
</dbReference>
<accession>A0A0A3IGT8</accession>
<dbReference type="InterPro" id="IPR050206">
    <property type="entry name" value="FtsK/SpoIIIE/SftA"/>
</dbReference>
<evidence type="ECO:0000256" key="9">
    <source>
        <dbReference type="PROSITE-ProRule" id="PRU00289"/>
    </source>
</evidence>
<keyword evidence="5 9" id="KW-0547">Nucleotide-binding</keyword>
<dbReference type="GO" id="GO:0051301">
    <property type="term" value="P:cell division"/>
    <property type="evidence" value="ECO:0007669"/>
    <property type="project" value="UniProtKB-KW"/>
</dbReference>
<dbReference type="InterPro" id="IPR022206">
    <property type="entry name" value="Firmicutes_EssC_N"/>
</dbReference>